<feature type="compositionally biased region" description="Basic and acidic residues" evidence="1">
    <location>
        <begin position="29"/>
        <end position="39"/>
    </location>
</feature>
<name>A0A7R8WEN5_9CRUS</name>
<gene>
    <name evidence="2" type="ORF">CTOB1V02_LOCUS8124</name>
</gene>
<evidence type="ECO:0000313" key="2">
    <source>
        <dbReference type="EMBL" id="CAD7230263.1"/>
    </source>
</evidence>
<proteinExistence type="predicted"/>
<sequence>MAAETGQLKKREFGPANPEAEKVASSADAGDKPTEEKPKSKFPQPARPLGGQNALIQKRLGKGQKFFDSGDYQMYKQRGVTAEVREGVTAEVREGVTAEVREGVTAEGAKKLPPTLPSVLAQPTGEEIPRPDTVPTRKTSIITQPKFSPPTTTDVVEDA</sequence>
<feature type="compositionally biased region" description="Polar residues" evidence="1">
    <location>
        <begin position="136"/>
        <end position="159"/>
    </location>
</feature>
<dbReference type="AlphaFoldDB" id="A0A7R8WEN5"/>
<feature type="region of interest" description="Disordered" evidence="1">
    <location>
        <begin position="1"/>
        <end position="53"/>
    </location>
</feature>
<organism evidence="2">
    <name type="scientific">Cyprideis torosa</name>
    <dbReference type="NCBI Taxonomy" id="163714"/>
    <lineage>
        <taxon>Eukaryota</taxon>
        <taxon>Metazoa</taxon>
        <taxon>Ecdysozoa</taxon>
        <taxon>Arthropoda</taxon>
        <taxon>Crustacea</taxon>
        <taxon>Oligostraca</taxon>
        <taxon>Ostracoda</taxon>
        <taxon>Podocopa</taxon>
        <taxon>Podocopida</taxon>
        <taxon>Cytherocopina</taxon>
        <taxon>Cytheroidea</taxon>
        <taxon>Cytherideidae</taxon>
        <taxon>Cyprideis</taxon>
    </lineage>
</organism>
<evidence type="ECO:0000256" key="1">
    <source>
        <dbReference type="SAM" id="MobiDB-lite"/>
    </source>
</evidence>
<dbReference type="EMBL" id="OB662568">
    <property type="protein sequence ID" value="CAD7230263.1"/>
    <property type="molecule type" value="Genomic_DNA"/>
</dbReference>
<reference evidence="2" key="1">
    <citation type="submission" date="2020-11" db="EMBL/GenBank/DDBJ databases">
        <authorList>
            <person name="Tran Van P."/>
        </authorList>
    </citation>
    <scope>NUCLEOTIDE SEQUENCE</scope>
</reference>
<dbReference type="OrthoDB" id="5949865at2759"/>
<feature type="region of interest" description="Disordered" evidence="1">
    <location>
        <begin position="110"/>
        <end position="159"/>
    </location>
</feature>
<protein>
    <submittedName>
        <fullName evidence="2">Uncharacterized protein</fullName>
    </submittedName>
</protein>
<accession>A0A7R8WEN5</accession>